<dbReference type="PANTHER" id="PTHR45721">
    <property type="entry name" value="LAMIN DM0-RELATED"/>
    <property type="match status" value="1"/>
</dbReference>
<dbReference type="AlphaFoldDB" id="A0A813YYK5"/>
<gene>
    <name evidence="3" type="ORF">GPM918_LOCUS8101</name>
    <name evidence="4" type="ORF">SRO942_LOCUS8101</name>
</gene>
<organism evidence="3 5">
    <name type="scientific">Didymodactylos carnosus</name>
    <dbReference type="NCBI Taxonomy" id="1234261"/>
    <lineage>
        <taxon>Eukaryota</taxon>
        <taxon>Metazoa</taxon>
        <taxon>Spiralia</taxon>
        <taxon>Gnathifera</taxon>
        <taxon>Rotifera</taxon>
        <taxon>Eurotatoria</taxon>
        <taxon>Bdelloidea</taxon>
        <taxon>Philodinida</taxon>
        <taxon>Philodinidae</taxon>
        <taxon>Didymodactylos</taxon>
    </lineage>
</organism>
<evidence type="ECO:0008006" key="6">
    <source>
        <dbReference type="Google" id="ProtNLM"/>
    </source>
</evidence>
<keyword evidence="5" id="KW-1185">Reference proteome</keyword>
<evidence type="ECO:0000313" key="5">
    <source>
        <dbReference type="Proteomes" id="UP000663829"/>
    </source>
</evidence>
<accession>A0A813YYK5</accession>
<sequence length="563" mass="65219">MFPEPCYIVKMEKRVLKFEFDVGSSSRSASVPGREDLGKAVAMVQRERDRDGKEKEELRHLNDRFSHFLANIEQLKRINENLQQQLKDEFSKWGILPRDENELRSVIIQINDRAIKRANDEVKTRACEQETAVLNRASGLYGNIQEMYRRKQENLRNMIEKLQEELQRIIPREKSSEEEISSTRDELHKELNKFRERLNDWLKIVVDKQTLLDDIQSLRERMNLTNALNDEEINEWKRLLDQSKDDSVMFYKEELTNAIRDIKRDYSKQAKKFQDELEYQIEGQLRLVENQLKQQMPSGDGKQQDAEKNRLMLEESKLRTSMEEYDKEQMKLNDLTKLLSEKKRLLRDEETKLHELERKIRDKQFHERSITDRLKSEYEGLRQKFEQMAFELRFSIEDELRIYSRLLDELMKKSNATISSATAVLGSGGGNPSASNYTYTTSSVIRSGGVEGNTGGVQSSFHSGTPLTTSTDVFRTRSSDYNNLSSTIPLPSTAASNTTSHHYESMSGGLSGWSGIGSDLTGLHQSSSSWRDEHQSDGNYRSPLEAEVIETYDDSAITKAQFT</sequence>
<protein>
    <recommendedName>
        <fullName evidence="6">IF rod domain-containing protein</fullName>
    </recommendedName>
</protein>
<dbReference type="Proteomes" id="UP000663829">
    <property type="component" value="Unassembled WGS sequence"/>
</dbReference>
<evidence type="ECO:0000256" key="2">
    <source>
        <dbReference type="SAM" id="Coils"/>
    </source>
</evidence>
<name>A0A813YYK5_9BILA</name>
<dbReference type="EMBL" id="CAJNOQ010001379">
    <property type="protein sequence ID" value="CAF0890607.1"/>
    <property type="molecule type" value="Genomic_DNA"/>
</dbReference>
<dbReference type="OrthoDB" id="10008870at2759"/>
<feature type="coiled-coil region" evidence="2">
    <location>
        <begin position="332"/>
        <end position="366"/>
    </location>
</feature>
<dbReference type="GO" id="GO:0006998">
    <property type="term" value="P:nuclear envelope organization"/>
    <property type="evidence" value="ECO:0007669"/>
    <property type="project" value="TreeGrafter"/>
</dbReference>
<feature type="coiled-coil region" evidence="2">
    <location>
        <begin position="145"/>
        <end position="272"/>
    </location>
</feature>
<dbReference type="GO" id="GO:0051664">
    <property type="term" value="P:nuclear pore localization"/>
    <property type="evidence" value="ECO:0007669"/>
    <property type="project" value="TreeGrafter"/>
</dbReference>
<dbReference type="GO" id="GO:0031507">
    <property type="term" value="P:heterochromatin formation"/>
    <property type="evidence" value="ECO:0007669"/>
    <property type="project" value="TreeGrafter"/>
</dbReference>
<evidence type="ECO:0000256" key="1">
    <source>
        <dbReference type="ARBA" id="ARBA00023054"/>
    </source>
</evidence>
<dbReference type="Proteomes" id="UP000681722">
    <property type="component" value="Unassembled WGS sequence"/>
</dbReference>
<feature type="coiled-coil region" evidence="2">
    <location>
        <begin position="65"/>
        <end position="92"/>
    </location>
</feature>
<dbReference type="GO" id="GO:0005200">
    <property type="term" value="F:structural constituent of cytoskeleton"/>
    <property type="evidence" value="ECO:0007669"/>
    <property type="project" value="TreeGrafter"/>
</dbReference>
<dbReference type="EMBL" id="CAJOBC010001379">
    <property type="protein sequence ID" value="CAF3675000.1"/>
    <property type="molecule type" value="Genomic_DNA"/>
</dbReference>
<keyword evidence="1 2" id="KW-0175">Coiled coil</keyword>
<evidence type="ECO:0000313" key="4">
    <source>
        <dbReference type="EMBL" id="CAF3675000.1"/>
    </source>
</evidence>
<reference evidence="3" key="1">
    <citation type="submission" date="2021-02" db="EMBL/GenBank/DDBJ databases">
        <authorList>
            <person name="Nowell W R."/>
        </authorList>
    </citation>
    <scope>NUCLEOTIDE SEQUENCE</scope>
</reference>
<dbReference type="GO" id="GO:0090435">
    <property type="term" value="P:protein localization to nuclear envelope"/>
    <property type="evidence" value="ECO:0007669"/>
    <property type="project" value="TreeGrafter"/>
</dbReference>
<evidence type="ECO:0000313" key="3">
    <source>
        <dbReference type="EMBL" id="CAF0890607.1"/>
    </source>
</evidence>
<dbReference type="GO" id="GO:0007097">
    <property type="term" value="P:nuclear migration"/>
    <property type="evidence" value="ECO:0007669"/>
    <property type="project" value="TreeGrafter"/>
</dbReference>
<proteinExistence type="predicted"/>
<dbReference type="PANTHER" id="PTHR45721:SF12">
    <property type="entry name" value="INTERMEDIATE FILAMENT PROTEIN IFA-1"/>
    <property type="match status" value="1"/>
</dbReference>
<comment type="caution">
    <text evidence="3">The sequence shown here is derived from an EMBL/GenBank/DDBJ whole genome shotgun (WGS) entry which is preliminary data.</text>
</comment>
<dbReference type="GO" id="GO:0005652">
    <property type="term" value="C:nuclear lamina"/>
    <property type="evidence" value="ECO:0007669"/>
    <property type="project" value="TreeGrafter"/>
</dbReference>